<dbReference type="PRINTS" id="PR00862">
    <property type="entry name" value="PROLIGOPTASE"/>
</dbReference>
<name>A0A5C8ZFD3_9ACTN</name>
<dbReference type="PANTHER" id="PTHR11757">
    <property type="entry name" value="PROTEASE FAMILY S9A OLIGOPEPTIDASE"/>
    <property type="match status" value="1"/>
</dbReference>
<evidence type="ECO:0000256" key="5">
    <source>
        <dbReference type="SAM" id="MobiDB-lite"/>
    </source>
</evidence>
<dbReference type="OrthoDB" id="9801421at2"/>
<dbReference type="Gene3D" id="2.130.10.120">
    <property type="entry name" value="Prolyl oligopeptidase, N-terminal domain"/>
    <property type="match status" value="1"/>
</dbReference>
<dbReference type="Pfam" id="PF02897">
    <property type="entry name" value="Peptidase_S9_N"/>
    <property type="match status" value="1"/>
</dbReference>
<feature type="compositionally biased region" description="Basic and acidic residues" evidence="5">
    <location>
        <begin position="18"/>
        <end position="38"/>
    </location>
</feature>
<dbReference type="InterPro" id="IPR001375">
    <property type="entry name" value="Peptidase_S9_cat"/>
</dbReference>
<dbReference type="GO" id="GO:0006508">
    <property type="term" value="P:proteolysis"/>
    <property type="evidence" value="ECO:0007669"/>
    <property type="project" value="UniProtKB-KW"/>
</dbReference>
<dbReference type="InterPro" id="IPR002471">
    <property type="entry name" value="Pept_S9_AS"/>
</dbReference>
<keyword evidence="3" id="KW-0378">Hydrolase</keyword>
<evidence type="ECO:0000313" key="8">
    <source>
        <dbReference type="EMBL" id="TXR56745.1"/>
    </source>
</evidence>
<comment type="similarity">
    <text evidence="1">Belongs to the peptidase S9A family.</text>
</comment>
<dbReference type="PANTHER" id="PTHR11757:SF19">
    <property type="entry name" value="PROLYL ENDOPEPTIDASE-LIKE"/>
    <property type="match status" value="1"/>
</dbReference>
<dbReference type="EMBL" id="VKAC01000004">
    <property type="protein sequence ID" value="TXR56745.1"/>
    <property type="molecule type" value="Genomic_DNA"/>
</dbReference>
<dbReference type="InterPro" id="IPR029058">
    <property type="entry name" value="AB_hydrolase_fold"/>
</dbReference>
<keyword evidence="2" id="KW-0645">Protease</keyword>
<dbReference type="RefSeq" id="WP_147925874.1">
    <property type="nucleotide sequence ID" value="NZ_VKAC01000004.1"/>
</dbReference>
<dbReference type="InterPro" id="IPR023302">
    <property type="entry name" value="Pept_S9A_N"/>
</dbReference>
<dbReference type="AlphaFoldDB" id="A0A5C8ZFD3"/>
<dbReference type="PROSITE" id="PS00708">
    <property type="entry name" value="PRO_ENDOPEP_SER"/>
    <property type="match status" value="1"/>
</dbReference>
<gene>
    <name evidence="8" type="ORF">FMM08_08380</name>
</gene>
<evidence type="ECO:0000259" key="7">
    <source>
        <dbReference type="Pfam" id="PF02897"/>
    </source>
</evidence>
<dbReference type="GO" id="GO:0004252">
    <property type="term" value="F:serine-type endopeptidase activity"/>
    <property type="evidence" value="ECO:0007669"/>
    <property type="project" value="InterPro"/>
</dbReference>
<protein>
    <submittedName>
        <fullName evidence="8">S9 family peptidase</fullName>
    </submittedName>
</protein>
<comment type="caution">
    <text evidence="8">The sequence shown here is derived from an EMBL/GenBank/DDBJ whole genome shotgun (WGS) entry which is preliminary data.</text>
</comment>
<dbReference type="Gene3D" id="3.40.50.1820">
    <property type="entry name" value="alpha/beta hydrolase"/>
    <property type="match status" value="1"/>
</dbReference>
<evidence type="ECO:0000259" key="6">
    <source>
        <dbReference type="Pfam" id="PF00326"/>
    </source>
</evidence>
<keyword evidence="9" id="KW-1185">Reference proteome</keyword>
<feature type="compositionally biased region" description="Pro residues" evidence="5">
    <location>
        <begin position="1"/>
        <end position="15"/>
    </location>
</feature>
<dbReference type="SUPFAM" id="SSF50993">
    <property type="entry name" value="Peptidase/esterase 'gauge' domain"/>
    <property type="match status" value="1"/>
</dbReference>
<dbReference type="Pfam" id="PF00326">
    <property type="entry name" value="Peptidase_S9"/>
    <property type="match status" value="1"/>
</dbReference>
<feature type="domain" description="Peptidase S9 prolyl oligopeptidase catalytic" evidence="6">
    <location>
        <begin position="524"/>
        <end position="749"/>
    </location>
</feature>
<dbReference type="InterPro" id="IPR051543">
    <property type="entry name" value="Serine_Peptidase_S9A"/>
</dbReference>
<keyword evidence="4" id="KW-0720">Serine protease</keyword>
<evidence type="ECO:0000313" key="9">
    <source>
        <dbReference type="Proteomes" id="UP000321234"/>
    </source>
</evidence>
<dbReference type="InterPro" id="IPR002470">
    <property type="entry name" value="Peptidase_S9A"/>
</dbReference>
<dbReference type="Proteomes" id="UP000321234">
    <property type="component" value="Unassembled WGS sequence"/>
</dbReference>
<reference evidence="8 9" key="1">
    <citation type="submission" date="2019-07" db="EMBL/GenBank/DDBJ databases">
        <title>Quadrisphaera sp. strain DD2A genome sequencing and assembly.</title>
        <authorList>
            <person name="Kim I."/>
        </authorList>
    </citation>
    <scope>NUCLEOTIDE SEQUENCE [LARGE SCALE GENOMIC DNA]</scope>
    <source>
        <strain evidence="8 9">DD2A</strain>
    </source>
</reference>
<accession>A0A5C8ZFD3</accession>
<evidence type="ECO:0000256" key="4">
    <source>
        <dbReference type="ARBA" id="ARBA00022825"/>
    </source>
</evidence>
<evidence type="ECO:0000256" key="2">
    <source>
        <dbReference type="ARBA" id="ARBA00022670"/>
    </source>
</evidence>
<evidence type="ECO:0000256" key="3">
    <source>
        <dbReference type="ARBA" id="ARBA00022801"/>
    </source>
</evidence>
<feature type="region of interest" description="Disordered" evidence="5">
    <location>
        <begin position="1"/>
        <end position="38"/>
    </location>
</feature>
<feature type="domain" description="Peptidase S9A N-terminal" evidence="7">
    <location>
        <begin position="15"/>
        <end position="455"/>
    </location>
</feature>
<dbReference type="SUPFAM" id="SSF53474">
    <property type="entry name" value="alpha/beta-Hydrolases"/>
    <property type="match status" value="1"/>
</dbReference>
<evidence type="ECO:0000256" key="1">
    <source>
        <dbReference type="ARBA" id="ARBA00005228"/>
    </source>
</evidence>
<organism evidence="8 9">
    <name type="scientific">Quadrisphaera setariae</name>
    <dbReference type="NCBI Taxonomy" id="2593304"/>
    <lineage>
        <taxon>Bacteria</taxon>
        <taxon>Bacillati</taxon>
        <taxon>Actinomycetota</taxon>
        <taxon>Actinomycetes</taxon>
        <taxon>Kineosporiales</taxon>
        <taxon>Kineosporiaceae</taxon>
        <taxon>Quadrisphaera</taxon>
    </lineage>
</organism>
<sequence>MSSAPPPSSGQPSHPPVARRERVTREHHGDVVVDEHEWLRDAEDPGVRELVDAENAWAAARTAHLEPLREQLFEEVRSRTQESDLSVPSRDGAWWYYRRTVEGQQYGLICRVPAAVAAGEPGGWEPPALPEDGSALTGEQVLLDGNVEAGDSAFFSLGAASVSPDGQLLAWSADTTGDERFTLRVRDLVTGADLDVAIAGLGHGATWASDSRTLLYSVVDEAWRPFEVRRHVLGESSPDGEGDAVVLREDDERYWLGVGRTRSGRFLVLSAGSKNTSEVWLLDAGGPDRAPGEVPVSVAGRRDGVEYSVDHAVLPGAGGGRDVLLVLHDDDAPDFALALLDAEGVLDGSVDPATAHQRWTTVIDHEPGRRLEDVDAFSGHVAVSWRREALPRVAVLEVSEDGALGEPAEVPAPTALASSVLAGNPSFDAPLLRLQQTSFTTPVRVVDLDLSGGERDGQLVLRRETPVRGGYDASAYVEERVWATAPDGVRVPLSVVRRADVAADGTAPGYLYGYGSYEISLDPWFSVPRLSLLDRGVVFVVAHVRGGGELGRRWYEGGRLAEKRSTFTDFVAAAEHLGREGHVDPARLVASGGSAGGLLVGAALNLAPQLFTGVLAAVPFVDPLTTMLDETLPLTVPEQEEWGDPIRDADAYALIKGYAPTENLPSVADGGPGSPTWPRMLVTTSLHDTRVLYVEPFKWVARMRLQAADGAPDVLLKTEVDGGHGGRSGRYEAWRERAFEDAWALDVLGLA</sequence>
<proteinExistence type="inferred from homology"/>